<keyword evidence="4" id="KW-1185">Reference proteome</keyword>
<dbReference type="SUPFAM" id="SSF47986">
    <property type="entry name" value="DEATH domain"/>
    <property type="match status" value="1"/>
</dbReference>
<protein>
    <submittedName>
        <fullName evidence="3">DAPK1 protein</fullName>
    </submittedName>
</protein>
<evidence type="ECO:0000313" key="4">
    <source>
        <dbReference type="Proteomes" id="UP000838412"/>
    </source>
</evidence>
<name>A0A8K0A5C7_BRALA</name>
<dbReference type="Gene3D" id="1.10.533.10">
    <property type="entry name" value="Death Domain, Fas"/>
    <property type="match status" value="1"/>
</dbReference>
<organism evidence="3 4">
    <name type="scientific">Branchiostoma lanceolatum</name>
    <name type="common">Common lancelet</name>
    <name type="synonym">Amphioxus lanceolatum</name>
    <dbReference type="NCBI Taxonomy" id="7740"/>
    <lineage>
        <taxon>Eukaryota</taxon>
        <taxon>Metazoa</taxon>
        <taxon>Chordata</taxon>
        <taxon>Cephalochordata</taxon>
        <taxon>Leptocardii</taxon>
        <taxon>Amphioxiformes</taxon>
        <taxon>Branchiostomatidae</taxon>
        <taxon>Branchiostoma</taxon>
    </lineage>
</organism>
<dbReference type="Proteomes" id="UP000838412">
    <property type="component" value="Chromosome 7"/>
</dbReference>
<dbReference type="AlphaFoldDB" id="A0A8K0A5C7"/>
<dbReference type="OrthoDB" id="10043400at2759"/>
<dbReference type="SMART" id="SM00005">
    <property type="entry name" value="DEATH"/>
    <property type="match status" value="1"/>
</dbReference>
<dbReference type="Pfam" id="PF00531">
    <property type="entry name" value="Death"/>
    <property type="match status" value="1"/>
</dbReference>
<dbReference type="GO" id="GO:0007165">
    <property type="term" value="P:signal transduction"/>
    <property type="evidence" value="ECO:0007669"/>
    <property type="project" value="InterPro"/>
</dbReference>
<dbReference type="InterPro" id="IPR011029">
    <property type="entry name" value="DEATH-like_dom_sf"/>
</dbReference>
<reference evidence="3" key="1">
    <citation type="submission" date="2022-01" db="EMBL/GenBank/DDBJ databases">
        <authorList>
            <person name="Braso-Vives M."/>
        </authorList>
    </citation>
    <scope>NUCLEOTIDE SEQUENCE</scope>
</reference>
<feature type="region of interest" description="Disordered" evidence="1">
    <location>
        <begin position="98"/>
        <end position="161"/>
    </location>
</feature>
<feature type="compositionally biased region" description="Polar residues" evidence="1">
    <location>
        <begin position="135"/>
        <end position="149"/>
    </location>
</feature>
<evidence type="ECO:0000313" key="3">
    <source>
        <dbReference type="EMBL" id="CAH1268901.1"/>
    </source>
</evidence>
<feature type="compositionally biased region" description="Polar residues" evidence="1">
    <location>
        <begin position="118"/>
        <end position="128"/>
    </location>
</feature>
<sequence length="245" mass="26142">MDPVEDLSKSRASASPVIHYHVYNINQVENVQIGTNNIINRTGYDYEDGDIVDAPPPLEPSTVGSNVQPGIPPDIQPQQQVAGSPSIVTGAVVNTPVIQNITPSNPPSSPPNGASSATTDNGSSAKPQASPPNGSPSTTTNFGSSSKPQASPPNLDPSLHVGKMPFRVRHRLTNMLSVKKPDGKDWRLLVEKLGLEPHYVALWDQRKDNPAEALLQSWAVQSDATVGRLHALLLECDMGDIADIL</sequence>
<dbReference type="PROSITE" id="PS50017">
    <property type="entry name" value="DEATH_DOMAIN"/>
    <property type="match status" value="1"/>
</dbReference>
<gene>
    <name evidence="3" type="primary">DAPK1</name>
    <name evidence="3" type="ORF">BLAG_LOCUS21691</name>
</gene>
<dbReference type="EMBL" id="OV696692">
    <property type="protein sequence ID" value="CAH1268901.1"/>
    <property type="molecule type" value="Genomic_DNA"/>
</dbReference>
<accession>A0A8K0A5C7</accession>
<proteinExistence type="predicted"/>
<evidence type="ECO:0000256" key="1">
    <source>
        <dbReference type="SAM" id="MobiDB-lite"/>
    </source>
</evidence>
<evidence type="ECO:0000259" key="2">
    <source>
        <dbReference type="PROSITE" id="PS50017"/>
    </source>
</evidence>
<dbReference type="InterPro" id="IPR000488">
    <property type="entry name" value="Death_dom"/>
</dbReference>
<feature type="domain" description="Death" evidence="2">
    <location>
        <begin position="171"/>
        <end position="245"/>
    </location>
</feature>
<feature type="region of interest" description="Disordered" evidence="1">
    <location>
        <begin position="48"/>
        <end position="84"/>
    </location>
</feature>